<evidence type="ECO:0000313" key="4">
    <source>
        <dbReference type="EMBL" id="QOY61542.1"/>
    </source>
</evidence>
<dbReference type="PANTHER" id="PTHR43333:SF1">
    <property type="entry name" value="D-ISOMER SPECIFIC 2-HYDROXYACID DEHYDROGENASE NAD-BINDING DOMAIN-CONTAINING PROTEIN"/>
    <property type="match status" value="1"/>
</dbReference>
<sequence>MNVLVLLPLSGAQRARLERGAPKARFSYAPNRDVAPDQLAAADVIVGNPAPERLGETHHLRLLQLGSAGYDRYLSTGTLPAGAQLAGASGAYGQAVSEHVLAMLLGLMKNLPAYRDNQRAHVWADEGPVSTMSGARVLVLGAGDIGTHFARLAAALGARVTGVQRHASAARGSFEELLTRGELPRLLPEADVVASFLPSTPETRGLADGEFFSALRTGSWFANAGRGDLVVTDDLLASLRSGHLAGAALDVTDPEPLPVDHPLWDAPGVLVTPHVSGGLHLDVTLDNIVDIAAENLARLAAGERLRNLVEP</sequence>
<dbReference type="InterPro" id="IPR006140">
    <property type="entry name" value="D-isomer_DH_NAD-bd"/>
</dbReference>
<dbReference type="Gene3D" id="3.40.50.720">
    <property type="entry name" value="NAD(P)-binding Rossmann-like Domain"/>
    <property type="match status" value="2"/>
</dbReference>
<dbReference type="GO" id="GO:0016491">
    <property type="term" value="F:oxidoreductase activity"/>
    <property type="evidence" value="ECO:0007669"/>
    <property type="project" value="UniProtKB-KW"/>
</dbReference>
<dbReference type="SUPFAM" id="SSF52283">
    <property type="entry name" value="Formate/glycerate dehydrogenase catalytic domain-like"/>
    <property type="match status" value="1"/>
</dbReference>
<accession>A0A7S7MA40</accession>
<evidence type="ECO:0000313" key="5">
    <source>
        <dbReference type="Proteomes" id="UP000593735"/>
    </source>
</evidence>
<evidence type="ECO:0000259" key="3">
    <source>
        <dbReference type="Pfam" id="PF02826"/>
    </source>
</evidence>
<evidence type="ECO:0000256" key="2">
    <source>
        <dbReference type="ARBA" id="ARBA00023027"/>
    </source>
</evidence>
<evidence type="ECO:0000256" key="1">
    <source>
        <dbReference type="ARBA" id="ARBA00023002"/>
    </source>
</evidence>
<reference evidence="4 5" key="1">
    <citation type="submission" date="2020-10" db="EMBL/GenBank/DDBJ databases">
        <title>Olsenella immobilis sp.nov., isolated from the mud in a fermentation cellar used for the production of Chinese strong-flavoured liquor.</title>
        <authorList>
            <person name="Lu L."/>
        </authorList>
    </citation>
    <scope>NUCLEOTIDE SEQUENCE [LARGE SCALE GENOMIC DNA]</scope>
    <source>
        <strain evidence="4 5">LZLJ-2</strain>
    </source>
</reference>
<keyword evidence="5" id="KW-1185">Reference proteome</keyword>
<protein>
    <submittedName>
        <fullName evidence="4">D-2-hydroxyacid dehydrogenase</fullName>
    </submittedName>
</protein>
<dbReference type="SUPFAM" id="SSF51735">
    <property type="entry name" value="NAD(P)-binding Rossmann-fold domains"/>
    <property type="match status" value="1"/>
</dbReference>
<dbReference type="Pfam" id="PF02826">
    <property type="entry name" value="2-Hacid_dh_C"/>
    <property type="match status" value="1"/>
</dbReference>
<gene>
    <name evidence="4" type="ORF">INP52_02905</name>
</gene>
<keyword evidence="2" id="KW-0520">NAD</keyword>
<dbReference type="AlphaFoldDB" id="A0A7S7MA40"/>
<dbReference type="InterPro" id="IPR036291">
    <property type="entry name" value="NAD(P)-bd_dom_sf"/>
</dbReference>
<dbReference type="Proteomes" id="UP000593735">
    <property type="component" value="Chromosome"/>
</dbReference>
<dbReference type="EMBL" id="CP063767">
    <property type="protein sequence ID" value="QOY61542.1"/>
    <property type="molecule type" value="Genomic_DNA"/>
</dbReference>
<feature type="domain" description="D-isomer specific 2-hydroxyacid dehydrogenase NAD-binding" evidence="3">
    <location>
        <begin position="101"/>
        <end position="276"/>
    </location>
</feature>
<dbReference type="KEGG" id="tio:INP52_02905"/>
<name>A0A7S7MA40_9ACTN</name>
<proteinExistence type="predicted"/>
<dbReference type="CDD" id="cd05300">
    <property type="entry name" value="2-Hacid_dh_1"/>
    <property type="match status" value="1"/>
</dbReference>
<dbReference type="PANTHER" id="PTHR43333">
    <property type="entry name" value="2-HACID_DH_C DOMAIN-CONTAINING PROTEIN"/>
    <property type="match status" value="1"/>
</dbReference>
<dbReference type="GO" id="GO:0051287">
    <property type="term" value="F:NAD binding"/>
    <property type="evidence" value="ECO:0007669"/>
    <property type="project" value="InterPro"/>
</dbReference>
<keyword evidence="1" id="KW-0560">Oxidoreductase</keyword>
<organism evidence="4 5">
    <name type="scientific">Thermophilibacter immobilis</name>
    <dbReference type="NCBI Taxonomy" id="2779519"/>
    <lineage>
        <taxon>Bacteria</taxon>
        <taxon>Bacillati</taxon>
        <taxon>Actinomycetota</taxon>
        <taxon>Coriobacteriia</taxon>
        <taxon>Coriobacteriales</taxon>
        <taxon>Atopobiaceae</taxon>
        <taxon>Thermophilibacter</taxon>
    </lineage>
</organism>